<feature type="region of interest" description="Disordered" evidence="1">
    <location>
        <begin position="186"/>
        <end position="232"/>
    </location>
</feature>
<evidence type="ECO:0000313" key="2">
    <source>
        <dbReference type="Proteomes" id="UP000095280"/>
    </source>
</evidence>
<name>A0A1I8FMG6_9PLAT</name>
<reference evidence="3" key="1">
    <citation type="submission" date="2016-11" db="UniProtKB">
        <authorList>
            <consortium name="WormBaseParasite"/>
        </authorList>
    </citation>
    <scope>IDENTIFICATION</scope>
</reference>
<dbReference type="WBParaSite" id="maker-unitig_38932-snap-gene-0.2-mRNA-1">
    <property type="protein sequence ID" value="maker-unitig_38932-snap-gene-0.2-mRNA-1"/>
    <property type="gene ID" value="maker-unitig_38932-snap-gene-0.2"/>
</dbReference>
<dbReference type="AlphaFoldDB" id="A0A1I8FMG6"/>
<accession>A0A1I8FMG6</accession>
<feature type="region of interest" description="Disordered" evidence="1">
    <location>
        <begin position="374"/>
        <end position="425"/>
    </location>
</feature>
<proteinExistence type="predicted"/>
<protein>
    <submittedName>
        <fullName evidence="3">Kinesin motor domain-containing protein</fullName>
    </submittedName>
</protein>
<sequence>SKLIWAICASSWNSAEAGQSRQHVRLVHEERSLQAENVCLRKRLDDEEELKRDRLTRNLSESDAGSDAGVAMETSQSDSSWSACACIVRSSLLSMSSIYVLEPPTNGRVLLQTTVGNIDIELWSKEAPKSLRGDPTGTRGRRQTPFRQTVRVGVALAACDSTRRRTGWHGLLCSLARMALKCETDQQERPLNPRASQRRVIDNPAARRAAGMPRGVANTKQQLQAARRRPRRQVWLMTQATADADSTAASPRWHIIRCDGARAATSQSAAEDENSGLAAGQAENSRRRRHRGNEELGVEQSSGRSREDAKRLGSRATLKMFRQICCCDCQNDGEEMMNDKGKTMMSRKMPASSCFSHVFQPESGPSARRVLEPGSTLARRHAGSLRSSKIRASDESSVDESAAEKLRARIGRGGQRRRRRPIVNE</sequence>
<dbReference type="Proteomes" id="UP000095280">
    <property type="component" value="Unplaced"/>
</dbReference>
<feature type="compositionally biased region" description="Basic residues" evidence="1">
    <location>
        <begin position="408"/>
        <end position="425"/>
    </location>
</feature>
<organism evidence="2 3">
    <name type="scientific">Macrostomum lignano</name>
    <dbReference type="NCBI Taxonomy" id="282301"/>
    <lineage>
        <taxon>Eukaryota</taxon>
        <taxon>Metazoa</taxon>
        <taxon>Spiralia</taxon>
        <taxon>Lophotrochozoa</taxon>
        <taxon>Platyhelminthes</taxon>
        <taxon>Rhabditophora</taxon>
        <taxon>Macrostomorpha</taxon>
        <taxon>Macrostomida</taxon>
        <taxon>Macrostomidae</taxon>
        <taxon>Macrostomum</taxon>
    </lineage>
</organism>
<evidence type="ECO:0000313" key="3">
    <source>
        <dbReference type="WBParaSite" id="maker-unitig_38932-snap-gene-0.2-mRNA-1"/>
    </source>
</evidence>
<feature type="region of interest" description="Disordered" evidence="1">
    <location>
        <begin position="266"/>
        <end position="311"/>
    </location>
</feature>
<keyword evidence="2" id="KW-1185">Reference proteome</keyword>
<evidence type="ECO:0000256" key="1">
    <source>
        <dbReference type="SAM" id="MobiDB-lite"/>
    </source>
</evidence>